<evidence type="ECO:0000313" key="4">
    <source>
        <dbReference type="Ensembl" id="ENSCSRP00000015616.1"/>
    </source>
</evidence>
<keyword evidence="5" id="KW-1185">Reference proteome</keyword>
<reference evidence="4" key="2">
    <citation type="submission" date="2025-09" db="UniProtKB">
        <authorList>
            <consortium name="Ensembl"/>
        </authorList>
    </citation>
    <scope>IDENTIFICATION</scope>
</reference>
<dbReference type="Pfam" id="PF15058">
    <property type="entry name" value="Speriolin_N"/>
    <property type="match status" value="1"/>
</dbReference>
<dbReference type="Proteomes" id="UP000694403">
    <property type="component" value="Unplaced"/>
</dbReference>
<dbReference type="GO" id="GO:0005813">
    <property type="term" value="C:centrosome"/>
    <property type="evidence" value="ECO:0007669"/>
    <property type="project" value="TreeGrafter"/>
</dbReference>
<reference evidence="4" key="1">
    <citation type="submission" date="2025-08" db="UniProtKB">
        <authorList>
            <consortium name="Ensembl"/>
        </authorList>
    </citation>
    <scope>IDENTIFICATION</scope>
</reference>
<evidence type="ECO:0000313" key="5">
    <source>
        <dbReference type="Proteomes" id="UP000694403"/>
    </source>
</evidence>
<dbReference type="PANTHER" id="PTHR22192">
    <property type="entry name" value="SPERIOLIN"/>
    <property type="match status" value="1"/>
</dbReference>
<evidence type="ECO:0000256" key="1">
    <source>
        <dbReference type="SAM" id="Coils"/>
    </source>
</evidence>
<feature type="domain" description="Speriolin N-terminal" evidence="2">
    <location>
        <begin position="1"/>
        <end position="45"/>
    </location>
</feature>
<evidence type="ECO:0008006" key="6">
    <source>
        <dbReference type="Google" id="ProtNLM"/>
    </source>
</evidence>
<organism evidence="4 5">
    <name type="scientific">Chelydra serpentina</name>
    <name type="common">Snapping turtle</name>
    <name type="synonym">Testudo serpentina</name>
    <dbReference type="NCBI Taxonomy" id="8475"/>
    <lineage>
        <taxon>Eukaryota</taxon>
        <taxon>Metazoa</taxon>
        <taxon>Chordata</taxon>
        <taxon>Craniata</taxon>
        <taxon>Vertebrata</taxon>
        <taxon>Euteleostomi</taxon>
        <taxon>Archelosauria</taxon>
        <taxon>Testudinata</taxon>
        <taxon>Testudines</taxon>
        <taxon>Cryptodira</taxon>
        <taxon>Durocryptodira</taxon>
        <taxon>Americhelydia</taxon>
        <taxon>Chelydroidea</taxon>
        <taxon>Chelydridae</taxon>
        <taxon>Chelydra</taxon>
    </lineage>
</organism>
<accession>A0A8C3SLH8</accession>
<evidence type="ECO:0000259" key="3">
    <source>
        <dbReference type="Pfam" id="PF15059"/>
    </source>
</evidence>
<dbReference type="PANTHER" id="PTHR22192:SF16">
    <property type="entry name" value="SPERIOLIN"/>
    <property type="match status" value="1"/>
</dbReference>
<protein>
    <recommendedName>
        <fullName evidence="6">Speriolin</fullName>
    </recommendedName>
</protein>
<keyword evidence="1" id="KW-0175">Coiled coil</keyword>
<dbReference type="AlphaFoldDB" id="A0A8C3SLH8"/>
<sequence>MASSHCYERLRMEIHALIAENEELRKLVRLIKENQELKNIVQNQALSNETPLSALPSPRSSDRGQTVTCCPVPCAQGISPLYSSYTAPFSGQRAFFLYMACMQPCTVSWGSPRSLGRGHSSFIRPIHSPRSLGRGHYSSIRPVRSPVLCAQGIPPLYSSYAAPFSGQRAFLLYTACTQPCTVSWGSPRSLGRGHSSFIWPVRRSPSSCFLLLAVWGQSGQLTDWLPWGLADHNQLTWERIVGEIAFQLDRRILSSIFPERVRLYGFTVNNIPEKIIQASTNPLTNQMDEPQCTAMTRRYLEIMNRLKAVGYDPCMHPSFTEYIVNTYGILRERPELAASESGSYNNVEFLRRVVMETVPDPIRNNALILLECLAQLAKDDGKPMFIW</sequence>
<dbReference type="Ensembl" id="ENSCSRT00000016281.1">
    <property type="protein sequence ID" value="ENSCSRP00000015616.1"/>
    <property type="gene ID" value="ENSCSRG00000011878.1"/>
</dbReference>
<dbReference type="Pfam" id="PF15059">
    <property type="entry name" value="Speriolin_C"/>
    <property type="match status" value="1"/>
</dbReference>
<feature type="coiled-coil region" evidence="1">
    <location>
        <begin position="7"/>
        <end position="40"/>
    </location>
</feature>
<dbReference type="InterPro" id="IPR026715">
    <property type="entry name" value="SPATC1"/>
</dbReference>
<evidence type="ECO:0000259" key="2">
    <source>
        <dbReference type="Pfam" id="PF15058"/>
    </source>
</evidence>
<name>A0A8C3SLH8_CHESE</name>
<feature type="domain" description="Speriolin C-terminal" evidence="3">
    <location>
        <begin position="240"/>
        <end position="387"/>
    </location>
</feature>
<dbReference type="InterPro" id="IPR029384">
    <property type="entry name" value="Speriolin_C"/>
</dbReference>
<dbReference type="InterPro" id="IPR029385">
    <property type="entry name" value="Speriolin_N"/>
</dbReference>
<proteinExistence type="predicted"/>